<reference evidence="11" key="1">
    <citation type="submission" date="2020-05" db="EMBL/GenBank/DDBJ databases">
        <authorList>
            <person name="Chiriac C."/>
            <person name="Salcher M."/>
            <person name="Ghai R."/>
            <person name="Kavagutti S V."/>
        </authorList>
    </citation>
    <scope>NUCLEOTIDE SEQUENCE</scope>
</reference>
<dbReference type="CDD" id="cd03469">
    <property type="entry name" value="Rieske_RO_Alpha_N"/>
    <property type="match status" value="1"/>
</dbReference>
<evidence type="ECO:0000313" key="11">
    <source>
        <dbReference type="EMBL" id="CAB5001594.1"/>
    </source>
</evidence>
<dbReference type="PANTHER" id="PTHR43756:SF1">
    <property type="entry name" value="3-PHENYLPROPIONATE_CINNAMIC ACID DIOXYGENASE SUBUNIT ALPHA"/>
    <property type="match status" value="1"/>
</dbReference>
<evidence type="ECO:0000256" key="6">
    <source>
        <dbReference type="ARBA" id="ARBA00023004"/>
    </source>
</evidence>
<gene>
    <name evidence="10" type="ORF">UFOPK3773_00732</name>
    <name evidence="11" type="ORF">UFOPK3992_00679</name>
</gene>
<dbReference type="CDD" id="cd08879">
    <property type="entry name" value="RHO_alpha_C_AntDO-like"/>
    <property type="match status" value="1"/>
</dbReference>
<dbReference type="SUPFAM" id="SSF50022">
    <property type="entry name" value="ISP domain"/>
    <property type="match status" value="1"/>
</dbReference>
<evidence type="ECO:0000313" key="10">
    <source>
        <dbReference type="EMBL" id="CAB4938999.1"/>
    </source>
</evidence>
<protein>
    <submittedName>
        <fullName evidence="11">Unannotated protein</fullName>
    </submittedName>
</protein>
<keyword evidence="5" id="KW-0560">Oxidoreductase</keyword>
<dbReference type="GO" id="GO:0051213">
    <property type="term" value="F:dioxygenase activity"/>
    <property type="evidence" value="ECO:0007669"/>
    <property type="project" value="UniProtKB-KW"/>
</dbReference>
<dbReference type="PRINTS" id="PR00090">
    <property type="entry name" value="RNGDIOXGNASE"/>
</dbReference>
<evidence type="ECO:0000256" key="2">
    <source>
        <dbReference type="ARBA" id="ARBA00022714"/>
    </source>
</evidence>
<dbReference type="EMBL" id="CAFBOZ010000079">
    <property type="protein sequence ID" value="CAB5001594.1"/>
    <property type="molecule type" value="Genomic_DNA"/>
</dbReference>
<feature type="domain" description="Rieske" evidence="9">
    <location>
        <begin position="51"/>
        <end position="159"/>
    </location>
</feature>
<dbReference type="Pfam" id="PF00355">
    <property type="entry name" value="Rieske"/>
    <property type="match status" value="1"/>
</dbReference>
<keyword evidence="6" id="KW-0408">Iron</keyword>
<evidence type="ECO:0000256" key="8">
    <source>
        <dbReference type="ARBA" id="ARBA00023027"/>
    </source>
</evidence>
<dbReference type="InterPro" id="IPR015879">
    <property type="entry name" value="Ring_hydroxy_dOase_asu_C_dom"/>
</dbReference>
<keyword evidence="4" id="KW-0223">Dioxygenase</keyword>
<dbReference type="PANTHER" id="PTHR43756">
    <property type="entry name" value="CHOLINE MONOOXYGENASE, CHLOROPLASTIC"/>
    <property type="match status" value="1"/>
</dbReference>
<keyword evidence="2" id="KW-0001">2Fe-2S</keyword>
<keyword evidence="8" id="KW-0520">NAD</keyword>
<evidence type="ECO:0000256" key="3">
    <source>
        <dbReference type="ARBA" id="ARBA00022723"/>
    </source>
</evidence>
<organism evidence="11">
    <name type="scientific">freshwater metagenome</name>
    <dbReference type="NCBI Taxonomy" id="449393"/>
    <lineage>
        <taxon>unclassified sequences</taxon>
        <taxon>metagenomes</taxon>
        <taxon>ecological metagenomes</taxon>
    </lineage>
</organism>
<dbReference type="GO" id="GO:0005506">
    <property type="term" value="F:iron ion binding"/>
    <property type="evidence" value="ECO:0007669"/>
    <property type="project" value="InterPro"/>
</dbReference>
<comment type="similarity">
    <text evidence="1">Belongs to the bacterial ring-hydroxylating dioxygenase alpha subunit family.</text>
</comment>
<proteinExistence type="inferred from homology"/>
<dbReference type="Gene3D" id="2.102.10.10">
    <property type="entry name" value="Rieske [2Fe-2S] iron-sulphur domain"/>
    <property type="match status" value="1"/>
</dbReference>
<evidence type="ECO:0000256" key="4">
    <source>
        <dbReference type="ARBA" id="ARBA00022964"/>
    </source>
</evidence>
<dbReference type="EMBL" id="CAFBNF010000059">
    <property type="protein sequence ID" value="CAB4938999.1"/>
    <property type="molecule type" value="Genomic_DNA"/>
</dbReference>
<dbReference type="PROSITE" id="PS51296">
    <property type="entry name" value="RIESKE"/>
    <property type="match status" value="1"/>
</dbReference>
<accession>A0A6J7PI69</accession>
<dbReference type="InterPro" id="IPR015881">
    <property type="entry name" value="ARHD_Rieske_2Fe_2S"/>
</dbReference>
<evidence type="ECO:0000256" key="1">
    <source>
        <dbReference type="ARBA" id="ARBA00008751"/>
    </source>
</evidence>
<dbReference type="Gene3D" id="3.90.380.10">
    <property type="entry name" value="Naphthalene 1,2-dioxygenase Alpha Subunit, Chain A, domain 1"/>
    <property type="match status" value="1"/>
</dbReference>
<dbReference type="GO" id="GO:0051537">
    <property type="term" value="F:2 iron, 2 sulfur cluster binding"/>
    <property type="evidence" value="ECO:0007669"/>
    <property type="project" value="UniProtKB-KW"/>
</dbReference>
<dbReference type="InterPro" id="IPR001663">
    <property type="entry name" value="Rng_hydr_dOase-A"/>
</dbReference>
<evidence type="ECO:0000256" key="5">
    <source>
        <dbReference type="ARBA" id="ARBA00023002"/>
    </source>
</evidence>
<keyword evidence="3" id="KW-0479">Metal-binding</keyword>
<dbReference type="SUPFAM" id="SSF55961">
    <property type="entry name" value="Bet v1-like"/>
    <property type="match status" value="1"/>
</dbReference>
<sequence length="443" mass="49810">MTLTGEGVLPHRVSADRLRSLVREDRVHRLLYTDPSIFELEMDCLFGHTWIYLCHESQLPNPHDFVTTRMGHRPVIVSRDKRSEIHVMMNRCSHRAATVCRSASGNAKSFQCPYHGWTFRNDGELTGVPWPDGYAPSFKKSDWGLTQARVESHRGFLFATLNHDAPSLLDHLGPAATFISQWVDRHPGSDVVLQSGANRMVYQGNWKLAYDNSADGYHPAFSHRSLLKMAGREGESKDMVYFGTSPDEGPMTVQDLGNGHTLLDQRPAYCAPGTTSPERGSFWAQQRVGPGRERLEAAIREKYDDADVLLDLTVGSQMNLNIFPNLLIIGNQVQVIEPLAVDKTQLTWWSTTLTGVPPEVNALRMRHQEDFPSFGEPDDQANFEEAQRGLAIPEVEWVLFNRGFGIPGRQTLDADGVQTAPVTDELPMRSYIAEWLRQLECAP</sequence>
<dbReference type="InterPro" id="IPR017941">
    <property type="entry name" value="Rieske_2Fe-2S"/>
</dbReference>
<evidence type="ECO:0000256" key="7">
    <source>
        <dbReference type="ARBA" id="ARBA00023014"/>
    </source>
</evidence>
<dbReference type="InterPro" id="IPR036922">
    <property type="entry name" value="Rieske_2Fe-2S_sf"/>
</dbReference>
<keyword evidence="7" id="KW-0411">Iron-sulfur</keyword>
<dbReference type="PROSITE" id="PS00570">
    <property type="entry name" value="RING_HYDROXYL_ALPHA"/>
    <property type="match status" value="1"/>
</dbReference>
<dbReference type="AlphaFoldDB" id="A0A6J7PI69"/>
<dbReference type="Pfam" id="PF00848">
    <property type="entry name" value="Ring_hydroxyl_A"/>
    <property type="match status" value="1"/>
</dbReference>
<evidence type="ECO:0000259" key="9">
    <source>
        <dbReference type="PROSITE" id="PS51296"/>
    </source>
</evidence>
<name>A0A6J7PI69_9ZZZZ</name>